<dbReference type="RefSeq" id="WP_183376231.1">
    <property type="nucleotide sequence ID" value="NZ_JACHWP010000003.1"/>
</dbReference>
<sequence>MRAPLGSALTLLLSLSTLSTLFARELLIAGIVVTIGLLAWGWPRLLELPAPRSATFLIAASGLSALGVGWLLNTELSLEVPISVVMAIVFFLCIMREMLRPSRHRLTLSLSGTVVGCLFSLLCVTWLQAFSLAQASPWRADALFASLTLGLCASLAVLALPGSGKARVPGSIIAGAVMCSLMATVFTSPILTILLCGAMGAVVAGVAVSTHYLMVRVIAAYDNAGYAAVGAAPVAVAGVAVLLFMRAGIQWLGLG</sequence>
<feature type="transmembrane region" description="Helical" evidence="1">
    <location>
        <begin position="142"/>
        <end position="161"/>
    </location>
</feature>
<comment type="caution">
    <text evidence="2">The sequence shown here is derived from an EMBL/GenBank/DDBJ whole genome shotgun (WGS) entry which is preliminary data.</text>
</comment>
<dbReference type="Proteomes" id="UP000568050">
    <property type="component" value="Unassembled WGS sequence"/>
</dbReference>
<proteinExistence type="predicted"/>
<gene>
    <name evidence="2" type="ORF">FHX50_001522</name>
</gene>
<dbReference type="EMBL" id="JACHWP010000003">
    <property type="protein sequence ID" value="MBB3023237.1"/>
    <property type="molecule type" value="Genomic_DNA"/>
</dbReference>
<dbReference type="AlphaFoldDB" id="A0A839R0G5"/>
<protein>
    <submittedName>
        <fullName evidence="2">Uncharacterized protein</fullName>
    </submittedName>
</protein>
<feature type="transmembrane region" description="Helical" evidence="1">
    <location>
        <begin position="78"/>
        <end position="95"/>
    </location>
</feature>
<organism evidence="2 3">
    <name type="scientific">Helcobacillus massiliensis</name>
    <dbReference type="NCBI Taxonomy" id="521392"/>
    <lineage>
        <taxon>Bacteria</taxon>
        <taxon>Bacillati</taxon>
        <taxon>Actinomycetota</taxon>
        <taxon>Actinomycetes</taxon>
        <taxon>Micrococcales</taxon>
        <taxon>Dermabacteraceae</taxon>
        <taxon>Helcobacillus</taxon>
    </lineage>
</organism>
<keyword evidence="1" id="KW-0812">Transmembrane</keyword>
<feature type="transmembrane region" description="Helical" evidence="1">
    <location>
        <begin position="192"/>
        <end position="214"/>
    </location>
</feature>
<keyword evidence="3" id="KW-1185">Reference proteome</keyword>
<accession>A0A839R0G5</accession>
<feature type="transmembrane region" description="Helical" evidence="1">
    <location>
        <begin position="107"/>
        <end position="130"/>
    </location>
</feature>
<keyword evidence="1" id="KW-0472">Membrane</keyword>
<feature type="transmembrane region" description="Helical" evidence="1">
    <location>
        <begin position="168"/>
        <end position="186"/>
    </location>
</feature>
<keyword evidence="1" id="KW-1133">Transmembrane helix</keyword>
<name>A0A839R0G5_9MICO</name>
<feature type="transmembrane region" description="Helical" evidence="1">
    <location>
        <begin position="26"/>
        <end position="42"/>
    </location>
</feature>
<evidence type="ECO:0000313" key="3">
    <source>
        <dbReference type="Proteomes" id="UP000568050"/>
    </source>
</evidence>
<feature type="transmembrane region" description="Helical" evidence="1">
    <location>
        <begin position="226"/>
        <end position="249"/>
    </location>
</feature>
<evidence type="ECO:0000256" key="1">
    <source>
        <dbReference type="SAM" id="Phobius"/>
    </source>
</evidence>
<feature type="transmembrane region" description="Helical" evidence="1">
    <location>
        <begin position="54"/>
        <end position="72"/>
    </location>
</feature>
<reference evidence="2 3" key="1">
    <citation type="submission" date="2020-08" db="EMBL/GenBank/DDBJ databases">
        <title>Sequencing the genomes of 1000 actinobacteria strains.</title>
        <authorList>
            <person name="Klenk H.-P."/>
        </authorList>
    </citation>
    <scope>NUCLEOTIDE SEQUENCE [LARGE SCALE GENOMIC DNA]</scope>
    <source>
        <strain evidence="2 3">DSM 23040</strain>
    </source>
</reference>
<evidence type="ECO:0000313" key="2">
    <source>
        <dbReference type="EMBL" id="MBB3023237.1"/>
    </source>
</evidence>